<evidence type="ECO:0000259" key="1">
    <source>
        <dbReference type="PROSITE" id="PS50162"/>
    </source>
</evidence>
<dbReference type="GO" id="GO:0005813">
    <property type="term" value="C:centrosome"/>
    <property type="evidence" value="ECO:0007669"/>
    <property type="project" value="TreeGrafter"/>
</dbReference>
<name>A0AAD9JFU6_9ANNE</name>
<dbReference type="PROSITE" id="PS50162">
    <property type="entry name" value="RECA_2"/>
    <property type="match status" value="1"/>
</dbReference>
<organism evidence="2 3">
    <name type="scientific">Paralvinella palmiformis</name>
    <dbReference type="NCBI Taxonomy" id="53620"/>
    <lineage>
        <taxon>Eukaryota</taxon>
        <taxon>Metazoa</taxon>
        <taxon>Spiralia</taxon>
        <taxon>Lophotrochozoa</taxon>
        <taxon>Annelida</taxon>
        <taxon>Polychaeta</taxon>
        <taxon>Sedentaria</taxon>
        <taxon>Canalipalpata</taxon>
        <taxon>Terebellida</taxon>
        <taxon>Terebelliformia</taxon>
        <taxon>Alvinellidae</taxon>
        <taxon>Paralvinella</taxon>
    </lineage>
</organism>
<comment type="caution">
    <text evidence="2">The sequence shown here is derived from an EMBL/GenBank/DDBJ whole genome shotgun (WGS) entry which is preliminary data.</text>
</comment>
<evidence type="ECO:0000313" key="3">
    <source>
        <dbReference type="Proteomes" id="UP001208570"/>
    </source>
</evidence>
<dbReference type="InterPro" id="IPR030547">
    <property type="entry name" value="XRCC2"/>
</dbReference>
<dbReference type="GO" id="GO:0000400">
    <property type="term" value="F:four-way junction DNA binding"/>
    <property type="evidence" value="ECO:0007669"/>
    <property type="project" value="TreeGrafter"/>
</dbReference>
<dbReference type="GO" id="GO:0005524">
    <property type="term" value="F:ATP binding"/>
    <property type="evidence" value="ECO:0007669"/>
    <property type="project" value="InterPro"/>
</dbReference>
<dbReference type="AlphaFoldDB" id="A0AAD9JFU6"/>
<dbReference type="InterPro" id="IPR027417">
    <property type="entry name" value="P-loop_NTPase"/>
</dbReference>
<dbReference type="GO" id="GO:0033063">
    <property type="term" value="C:Rad51B-Rad51C-Rad51D-XRCC2 complex"/>
    <property type="evidence" value="ECO:0007669"/>
    <property type="project" value="InterPro"/>
</dbReference>
<accession>A0AAD9JFU6</accession>
<dbReference type="GO" id="GO:0005657">
    <property type="term" value="C:replication fork"/>
    <property type="evidence" value="ECO:0007669"/>
    <property type="project" value="InterPro"/>
</dbReference>
<keyword evidence="3" id="KW-1185">Reference proteome</keyword>
<reference evidence="2" key="1">
    <citation type="journal article" date="2023" name="Mol. Biol. Evol.">
        <title>Third-Generation Sequencing Reveals the Adaptive Role of the Epigenome in Three Deep-Sea Polychaetes.</title>
        <authorList>
            <person name="Perez M."/>
            <person name="Aroh O."/>
            <person name="Sun Y."/>
            <person name="Lan Y."/>
            <person name="Juniper S.K."/>
            <person name="Young C.R."/>
            <person name="Angers B."/>
            <person name="Qian P.Y."/>
        </authorList>
    </citation>
    <scope>NUCLEOTIDE SEQUENCE</scope>
    <source>
        <strain evidence="2">P08H-3</strain>
    </source>
</reference>
<protein>
    <recommendedName>
        <fullName evidence="1">RecA family profile 1 domain-containing protein</fullName>
    </recommendedName>
</protein>
<dbReference type="GO" id="GO:0042148">
    <property type="term" value="P:DNA strand invasion"/>
    <property type="evidence" value="ECO:0007669"/>
    <property type="project" value="TreeGrafter"/>
</dbReference>
<dbReference type="PANTHER" id="PTHR46644">
    <property type="entry name" value="DNA REPAIR PROTEIN XRCC2"/>
    <property type="match status" value="1"/>
</dbReference>
<dbReference type="Proteomes" id="UP001208570">
    <property type="component" value="Unassembled WGS sequence"/>
</dbReference>
<dbReference type="SUPFAM" id="SSF52540">
    <property type="entry name" value="P-loop containing nucleoside triphosphate hydrolases"/>
    <property type="match status" value="1"/>
</dbReference>
<dbReference type="Pfam" id="PF13481">
    <property type="entry name" value="AAA_25"/>
    <property type="match status" value="1"/>
</dbReference>
<dbReference type="InterPro" id="IPR020588">
    <property type="entry name" value="RecA_ATP-bd"/>
</dbReference>
<dbReference type="GO" id="GO:0140664">
    <property type="term" value="F:ATP-dependent DNA damage sensor activity"/>
    <property type="evidence" value="ECO:0007669"/>
    <property type="project" value="InterPro"/>
</dbReference>
<dbReference type="PANTHER" id="PTHR46644:SF2">
    <property type="entry name" value="DNA REPAIR PROTEIN XRCC2"/>
    <property type="match status" value="1"/>
</dbReference>
<proteinExistence type="predicted"/>
<dbReference type="GO" id="GO:0000724">
    <property type="term" value="P:double-strand break repair via homologous recombination"/>
    <property type="evidence" value="ECO:0007669"/>
    <property type="project" value="InterPro"/>
</dbReference>
<dbReference type="CDD" id="cd19490">
    <property type="entry name" value="XRCC2"/>
    <property type="match status" value="1"/>
</dbReference>
<gene>
    <name evidence="2" type="ORF">LSH36_330g00021</name>
</gene>
<dbReference type="Gene3D" id="3.40.50.300">
    <property type="entry name" value="P-loop containing nucleotide triphosphate hydrolases"/>
    <property type="match status" value="1"/>
</dbReference>
<sequence length="297" mass="33589">MARLARKPSLEGRLEPNLFRSGPSHKSIIELYGEEGVGKTQMLIHLLAKCILPNEWNGLPVDGLGISAIFVDSNFDMSLIRLAGVLESRIVGCIERNGETAAELSVADEDVEALVKQCLGRLYLVRCKSSSQLYITLDYLENLLCNKPDIGVLMIDSISAFYWIDKYAAGDSVQAQQRNTTHIAEIVERLAGTHNLVVFTTKSVLYQKTRHRYRWPSDVHPNSPDVRTHSGSLPEFSIEHCEYLCKAWTKIVTQRLMFSKESPPSSEQQQRFSVWFDTSSNKTKLYFTIEKNGILFL</sequence>
<feature type="domain" description="RecA family profile 1" evidence="1">
    <location>
        <begin position="3"/>
        <end position="204"/>
    </location>
</feature>
<evidence type="ECO:0000313" key="2">
    <source>
        <dbReference type="EMBL" id="KAK2152352.1"/>
    </source>
</evidence>
<dbReference type="EMBL" id="JAODUP010000330">
    <property type="protein sequence ID" value="KAK2152352.1"/>
    <property type="molecule type" value="Genomic_DNA"/>
</dbReference>